<dbReference type="InterPro" id="IPR014721">
    <property type="entry name" value="Ribsml_uS5_D2-typ_fold_subgr"/>
</dbReference>
<keyword evidence="4" id="KW-0067">ATP-binding</keyword>
<name>A0AAW2SEK1_9LAMI</name>
<dbReference type="AlphaFoldDB" id="A0AAW2SEK1"/>
<keyword evidence="1" id="KW-0808">Transferase</keyword>
<evidence type="ECO:0000256" key="3">
    <source>
        <dbReference type="ARBA" id="ARBA00022777"/>
    </source>
</evidence>
<dbReference type="InterPro" id="IPR020568">
    <property type="entry name" value="Ribosomal_Su5_D2-typ_SF"/>
</dbReference>
<sequence length="306" mass="34073">MVTRAAMMEIFAHNASLGELRAIRIMVELLHKDGIDQVVYDLEDKLNKLADEVDEDAGMSRLTLFSPCKVHLDKKVPTGAGLGGGGGIAATAFWAANQFSDCVATEKELQELSSEIGSDIPFFFFLGAAYCTGRGELEDIPPPIALDLPMVLIKPQEACPTPEVYKTSKVDPLTLLGKISNNGISQDVCSNDRNNLGCHAETPAFRYYGPKIQWKHYRRRVGSPDPSQFVFNDDEYKDVFLSEASFVTHSANQWYTASFYRCFCLTNGVFSIICIVKVKTMRVTKFITLTCLWVFESKDQHNASKL</sequence>
<keyword evidence="3 6" id="KW-0418">Kinase</keyword>
<protein>
    <submittedName>
        <fullName evidence="6">4-diphosphocytidyl-2-C-methyl-D-erythritol kinase, chloroplastic</fullName>
    </submittedName>
</protein>
<reference evidence="6" key="2">
    <citation type="journal article" date="2024" name="Plant">
        <title>Genomic evolution and insights into agronomic trait innovations of Sesamum species.</title>
        <authorList>
            <person name="Miao H."/>
            <person name="Wang L."/>
            <person name="Qu L."/>
            <person name="Liu H."/>
            <person name="Sun Y."/>
            <person name="Le M."/>
            <person name="Wang Q."/>
            <person name="Wei S."/>
            <person name="Zheng Y."/>
            <person name="Lin W."/>
            <person name="Duan Y."/>
            <person name="Cao H."/>
            <person name="Xiong S."/>
            <person name="Wang X."/>
            <person name="Wei L."/>
            <person name="Li C."/>
            <person name="Ma Q."/>
            <person name="Ju M."/>
            <person name="Zhao R."/>
            <person name="Li G."/>
            <person name="Mu C."/>
            <person name="Tian Q."/>
            <person name="Mei H."/>
            <person name="Zhang T."/>
            <person name="Gao T."/>
            <person name="Zhang H."/>
        </authorList>
    </citation>
    <scope>NUCLEOTIDE SEQUENCE</scope>
    <source>
        <strain evidence="6">KEN8</strain>
    </source>
</reference>
<reference evidence="6" key="1">
    <citation type="submission" date="2020-06" db="EMBL/GenBank/DDBJ databases">
        <authorList>
            <person name="Li T."/>
            <person name="Hu X."/>
            <person name="Zhang T."/>
            <person name="Song X."/>
            <person name="Zhang H."/>
            <person name="Dai N."/>
            <person name="Sheng W."/>
            <person name="Hou X."/>
            <person name="Wei L."/>
        </authorList>
    </citation>
    <scope>NUCLEOTIDE SEQUENCE</scope>
    <source>
        <strain evidence="6">KEN8</strain>
        <tissue evidence="6">Leaf</tissue>
    </source>
</reference>
<dbReference type="GO" id="GO:0050515">
    <property type="term" value="F:4-(cytidine 5'-diphospho)-2-C-methyl-D-erythritol kinase activity"/>
    <property type="evidence" value="ECO:0007669"/>
    <property type="project" value="TreeGrafter"/>
</dbReference>
<dbReference type="GO" id="GO:0009507">
    <property type="term" value="C:chloroplast"/>
    <property type="evidence" value="ECO:0007669"/>
    <property type="project" value="TreeGrafter"/>
</dbReference>
<evidence type="ECO:0000256" key="2">
    <source>
        <dbReference type="ARBA" id="ARBA00022741"/>
    </source>
</evidence>
<dbReference type="GO" id="GO:0005524">
    <property type="term" value="F:ATP binding"/>
    <property type="evidence" value="ECO:0007669"/>
    <property type="project" value="UniProtKB-KW"/>
</dbReference>
<dbReference type="Pfam" id="PF00288">
    <property type="entry name" value="GHMP_kinases_N"/>
    <property type="match status" value="1"/>
</dbReference>
<evidence type="ECO:0000256" key="1">
    <source>
        <dbReference type="ARBA" id="ARBA00022679"/>
    </source>
</evidence>
<feature type="domain" description="GHMP kinase N-terminal" evidence="5">
    <location>
        <begin position="50"/>
        <end position="125"/>
    </location>
</feature>
<proteinExistence type="predicted"/>
<accession>A0AAW2SEK1</accession>
<dbReference type="InterPro" id="IPR006204">
    <property type="entry name" value="GHMP_kinase_N_dom"/>
</dbReference>
<gene>
    <name evidence="6" type="ORF">Scaly_0431800</name>
</gene>
<evidence type="ECO:0000256" key="4">
    <source>
        <dbReference type="ARBA" id="ARBA00022840"/>
    </source>
</evidence>
<evidence type="ECO:0000313" key="6">
    <source>
        <dbReference type="EMBL" id="KAL0390747.1"/>
    </source>
</evidence>
<comment type="caution">
    <text evidence="6">The sequence shown here is derived from an EMBL/GenBank/DDBJ whole genome shotgun (WGS) entry which is preliminary data.</text>
</comment>
<organism evidence="6">
    <name type="scientific">Sesamum calycinum</name>
    <dbReference type="NCBI Taxonomy" id="2727403"/>
    <lineage>
        <taxon>Eukaryota</taxon>
        <taxon>Viridiplantae</taxon>
        <taxon>Streptophyta</taxon>
        <taxon>Embryophyta</taxon>
        <taxon>Tracheophyta</taxon>
        <taxon>Spermatophyta</taxon>
        <taxon>Magnoliopsida</taxon>
        <taxon>eudicotyledons</taxon>
        <taxon>Gunneridae</taxon>
        <taxon>Pentapetalae</taxon>
        <taxon>asterids</taxon>
        <taxon>lamiids</taxon>
        <taxon>Lamiales</taxon>
        <taxon>Pedaliaceae</taxon>
        <taxon>Sesamum</taxon>
    </lineage>
</organism>
<dbReference type="PANTHER" id="PTHR43527:SF2">
    <property type="entry name" value="4-DIPHOSPHOCYTIDYL-2-C-METHYL-D-ERYTHRITOL KINASE, CHLOROPLASTIC"/>
    <property type="match status" value="1"/>
</dbReference>
<dbReference type="Gene3D" id="3.30.230.10">
    <property type="match status" value="1"/>
</dbReference>
<dbReference type="SUPFAM" id="SSF54211">
    <property type="entry name" value="Ribosomal protein S5 domain 2-like"/>
    <property type="match status" value="1"/>
</dbReference>
<dbReference type="PANTHER" id="PTHR43527">
    <property type="entry name" value="4-DIPHOSPHOCYTIDYL-2-C-METHYL-D-ERYTHRITOL KINASE, CHLOROPLASTIC"/>
    <property type="match status" value="1"/>
</dbReference>
<evidence type="ECO:0000259" key="5">
    <source>
        <dbReference type="Pfam" id="PF00288"/>
    </source>
</evidence>
<dbReference type="EMBL" id="JACGWM010000002">
    <property type="protein sequence ID" value="KAL0390747.1"/>
    <property type="molecule type" value="Genomic_DNA"/>
</dbReference>
<keyword evidence="2" id="KW-0547">Nucleotide-binding</keyword>